<accession>A0AAE0TEG3</accession>
<organism evidence="3 4">
    <name type="scientific">Potamilus streckersoni</name>
    <dbReference type="NCBI Taxonomy" id="2493646"/>
    <lineage>
        <taxon>Eukaryota</taxon>
        <taxon>Metazoa</taxon>
        <taxon>Spiralia</taxon>
        <taxon>Lophotrochozoa</taxon>
        <taxon>Mollusca</taxon>
        <taxon>Bivalvia</taxon>
        <taxon>Autobranchia</taxon>
        <taxon>Heteroconchia</taxon>
        <taxon>Palaeoheterodonta</taxon>
        <taxon>Unionida</taxon>
        <taxon>Unionoidea</taxon>
        <taxon>Unionidae</taxon>
        <taxon>Ambleminae</taxon>
        <taxon>Lampsilini</taxon>
        <taxon>Potamilus</taxon>
    </lineage>
</organism>
<dbReference type="PANTHER" id="PTHR43738">
    <property type="entry name" value="ABC TRANSPORTER, MEMBRANE PROTEIN"/>
    <property type="match status" value="1"/>
</dbReference>
<keyword evidence="1" id="KW-1133">Transmembrane helix</keyword>
<dbReference type="EMBL" id="JAEAOA010000469">
    <property type="protein sequence ID" value="KAK3608871.1"/>
    <property type="molecule type" value="Genomic_DNA"/>
</dbReference>
<dbReference type="Pfam" id="PF12704">
    <property type="entry name" value="MacB_PCD"/>
    <property type="match status" value="1"/>
</dbReference>
<keyword evidence="1" id="KW-0472">Membrane</keyword>
<feature type="domain" description="MacB-like periplasmic core" evidence="2">
    <location>
        <begin position="20"/>
        <end position="88"/>
    </location>
</feature>
<protein>
    <recommendedName>
        <fullName evidence="2">MacB-like periplasmic core domain-containing protein</fullName>
    </recommendedName>
</protein>
<dbReference type="InterPro" id="IPR051125">
    <property type="entry name" value="ABC-4/HrtB_transporter"/>
</dbReference>
<reference evidence="3" key="2">
    <citation type="journal article" date="2021" name="Genome Biol. Evol.">
        <title>Developing a high-quality reference genome for a parasitic bivalve with doubly uniparental inheritance (Bivalvia: Unionida).</title>
        <authorList>
            <person name="Smith C.H."/>
        </authorList>
    </citation>
    <scope>NUCLEOTIDE SEQUENCE</scope>
    <source>
        <strain evidence="3">CHS0354</strain>
        <tissue evidence="3">Mantle</tissue>
    </source>
</reference>
<evidence type="ECO:0000313" key="4">
    <source>
        <dbReference type="Proteomes" id="UP001195483"/>
    </source>
</evidence>
<feature type="transmembrane region" description="Helical" evidence="1">
    <location>
        <begin position="248"/>
        <end position="269"/>
    </location>
</feature>
<dbReference type="PANTHER" id="PTHR43738:SF2">
    <property type="entry name" value="ABC TRANSPORTER PERMEASE"/>
    <property type="match status" value="1"/>
</dbReference>
<keyword evidence="1" id="KW-0812">Transmembrane</keyword>
<dbReference type="AlphaFoldDB" id="A0AAE0TEG3"/>
<dbReference type="Proteomes" id="UP001195483">
    <property type="component" value="Unassembled WGS sequence"/>
</dbReference>
<evidence type="ECO:0000313" key="3">
    <source>
        <dbReference type="EMBL" id="KAK3608871.1"/>
    </source>
</evidence>
<keyword evidence="4" id="KW-1185">Reference proteome</keyword>
<evidence type="ECO:0000259" key="2">
    <source>
        <dbReference type="Pfam" id="PF12704"/>
    </source>
</evidence>
<reference evidence="3" key="3">
    <citation type="submission" date="2023-05" db="EMBL/GenBank/DDBJ databases">
        <authorList>
            <person name="Smith C.H."/>
        </authorList>
    </citation>
    <scope>NUCLEOTIDE SEQUENCE</scope>
    <source>
        <strain evidence="3">CHS0354</strain>
        <tissue evidence="3">Mantle</tissue>
    </source>
</reference>
<proteinExistence type="predicted"/>
<sequence>MHYLYSGDQSLTFASGGVFSNALEAVIGDEVARKLRYKIGDEISIMHGLSAHGIFSHDEKPFKITGILSPTGTNTDRLIILPLAGLEAIHEDWKDGIPPAPASEHINEENADTHRAADAGEGTAGDHYEAENYDVSSEQEHTPRALTAFLLVMETVSIVERGFLILSVVVVYCRHAGHGECYHDFCVRTPARIAILRALGADPIEVAGALLTGLLMLTGVQILTNTFFKAHLGFTVPLQGITPTEWGYIAVIFLMAALSGIIPAIKAYLISLHTGVSSADRQSILLFFGNKLRPFRLLQLMPGRSLNTTRCIFFFTILS</sequence>
<name>A0AAE0TEG3_9BIVA</name>
<comment type="caution">
    <text evidence="3">The sequence shown here is derived from an EMBL/GenBank/DDBJ whole genome shotgun (WGS) entry which is preliminary data.</text>
</comment>
<reference evidence="3" key="1">
    <citation type="journal article" date="2021" name="Genome Biol. Evol.">
        <title>A High-Quality Reference Genome for a Parasitic Bivalve with Doubly Uniparental Inheritance (Bivalvia: Unionida).</title>
        <authorList>
            <person name="Smith C.H."/>
        </authorList>
    </citation>
    <scope>NUCLEOTIDE SEQUENCE</scope>
    <source>
        <strain evidence="3">CHS0354</strain>
    </source>
</reference>
<feature type="transmembrane region" description="Helical" evidence="1">
    <location>
        <begin position="206"/>
        <end position="228"/>
    </location>
</feature>
<dbReference type="InterPro" id="IPR025857">
    <property type="entry name" value="MacB_PCD"/>
</dbReference>
<evidence type="ECO:0000256" key="1">
    <source>
        <dbReference type="SAM" id="Phobius"/>
    </source>
</evidence>
<gene>
    <name evidence="3" type="ORF">CHS0354_006912</name>
</gene>